<protein>
    <recommendedName>
        <fullName evidence="4 9">2-dehydropantoate 2-reductase</fullName>
        <ecNumber evidence="3 9">1.1.1.169</ecNumber>
    </recommendedName>
    <alternativeName>
        <fullName evidence="7 9">Ketopantoate reductase</fullName>
    </alternativeName>
</protein>
<keyword evidence="6 9" id="KW-0560">Oxidoreductase</keyword>
<evidence type="ECO:0000256" key="2">
    <source>
        <dbReference type="ARBA" id="ARBA00007870"/>
    </source>
</evidence>
<evidence type="ECO:0000259" key="11">
    <source>
        <dbReference type="Pfam" id="PF08546"/>
    </source>
</evidence>
<name>A0A8J6MZQ4_9DELT</name>
<feature type="domain" description="Ketopantoate reductase N-terminal" evidence="10">
    <location>
        <begin position="4"/>
        <end position="149"/>
    </location>
</feature>
<dbReference type="GO" id="GO:0015940">
    <property type="term" value="P:pantothenate biosynthetic process"/>
    <property type="evidence" value="ECO:0007669"/>
    <property type="project" value="UniProtKB-UniPathway"/>
</dbReference>
<evidence type="ECO:0000256" key="1">
    <source>
        <dbReference type="ARBA" id="ARBA00004994"/>
    </source>
</evidence>
<dbReference type="Pfam" id="PF02558">
    <property type="entry name" value="ApbA"/>
    <property type="match status" value="1"/>
</dbReference>
<dbReference type="InterPro" id="IPR036291">
    <property type="entry name" value="NAD(P)-bd_dom_sf"/>
</dbReference>
<evidence type="ECO:0000256" key="4">
    <source>
        <dbReference type="ARBA" id="ARBA00019465"/>
    </source>
</evidence>
<feature type="domain" description="Ketopantoate reductase C-terminal" evidence="11">
    <location>
        <begin position="176"/>
        <end position="299"/>
    </location>
</feature>
<comment type="function">
    <text evidence="9">Catalyzes the NADPH-dependent reduction of ketopantoate into pantoic acid.</text>
</comment>
<dbReference type="Pfam" id="PF08546">
    <property type="entry name" value="ApbA_C"/>
    <property type="match status" value="1"/>
</dbReference>
<evidence type="ECO:0000256" key="9">
    <source>
        <dbReference type="RuleBase" id="RU362068"/>
    </source>
</evidence>
<evidence type="ECO:0000256" key="6">
    <source>
        <dbReference type="ARBA" id="ARBA00023002"/>
    </source>
</evidence>
<evidence type="ECO:0000256" key="5">
    <source>
        <dbReference type="ARBA" id="ARBA00022857"/>
    </source>
</evidence>
<proteinExistence type="inferred from homology"/>
<dbReference type="GO" id="GO:0050661">
    <property type="term" value="F:NADP binding"/>
    <property type="evidence" value="ECO:0007669"/>
    <property type="project" value="TreeGrafter"/>
</dbReference>
<dbReference type="InterPro" id="IPR050838">
    <property type="entry name" value="Ketopantoate_reductase"/>
</dbReference>
<gene>
    <name evidence="12" type="ORF">H8E19_03490</name>
</gene>
<dbReference type="InterPro" id="IPR013328">
    <property type="entry name" value="6PGD_dom2"/>
</dbReference>
<evidence type="ECO:0000313" key="13">
    <source>
        <dbReference type="Proteomes" id="UP000650524"/>
    </source>
</evidence>
<sequence length="308" mass="32741">MNFLVVGPGAMGCLFASRLKRAGHEVMLADHRPERADFINKNGLLMEGADGEERVPVPVITGKAPAEVNVALICVKANQTREAAESISSWLDLRAAVLTLQNGLGNFELLEDVFEKGRVLGGVTSEGATLLGPGHARHAGRGETIIGPAGPADGPVANIVSAFEEAGFRTHSSDEVEDLIWGKLLMNVGINALTAITRLKNGLLPAIEGARAVMRMAVGEAASVAHAKGIDLPYPNPFERVLEVCRGTAENKASMLQDILGERITEIQFINGAVVREGKKIGIPTPVNLTLTSLVSAIQETYDKRIID</sequence>
<dbReference type="EC" id="1.1.1.169" evidence="3 9"/>
<dbReference type="GO" id="GO:0005737">
    <property type="term" value="C:cytoplasm"/>
    <property type="evidence" value="ECO:0007669"/>
    <property type="project" value="TreeGrafter"/>
</dbReference>
<comment type="similarity">
    <text evidence="2 9">Belongs to the ketopantoate reductase family.</text>
</comment>
<evidence type="ECO:0000313" key="12">
    <source>
        <dbReference type="EMBL" id="MBC8176444.1"/>
    </source>
</evidence>
<dbReference type="PANTHER" id="PTHR43765">
    <property type="entry name" value="2-DEHYDROPANTOATE 2-REDUCTASE-RELATED"/>
    <property type="match status" value="1"/>
</dbReference>
<dbReference type="AlphaFoldDB" id="A0A8J6MZQ4"/>
<accession>A0A8J6MZQ4</accession>
<dbReference type="InterPro" id="IPR013752">
    <property type="entry name" value="KPA_reductase"/>
</dbReference>
<dbReference type="SUPFAM" id="SSF48179">
    <property type="entry name" value="6-phosphogluconate dehydrogenase C-terminal domain-like"/>
    <property type="match status" value="1"/>
</dbReference>
<dbReference type="Proteomes" id="UP000650524">
    <property type="component" value="Unassembled WGS sequence"/>
</dbReference>
<evidence type="ECO:0000256" key="3">
    <source>
        <dbReference type="ARBA" id="ARBA00013014"/>
    </source>
</evidence>
<evidence type="ECO:0000256" key="7">
    <source>
        <dbReference type="ARBA" id="ARBA00032024"/>
    </source>
</evidence>
<dbReference type="NCBIfam" id="TIGR00745">
    <property type="entry name" value="apbA_panE"/>
    <property type="match status" value="1"/>
</dbReference>
<dbReference type="InterPro" id="IPR003710">
    <property type="entry name" value="ApbA"/>
</dbReference>
<dbReference type="Gene3D" id="3.40.50.720">
    <property type="entry name" value="NAD(P)-binding Rossmann-like Domain"/>
    <property type="match status" value="1"/>
</dbReference>
<reference evidence="12 13" key="1">
    <citation type="submission" date="2020-08" db="EMBL/GenBank/DDBJ databases">
        <title>Bridging the membrane lipid divide: bacteria of the FCB group superphylum have the potential to synthesize archaeal ether lipids.</title>
        <authorList>
            <person name="Villanueva L."/>
            <person name="Von Meijenfeldt F.A.B."/>
            <person name="Westbye A.B."/>
            <person name="Yadav S."/>
            <person name="Hopmans E.C."/>
            <person name="Dutilh B.E."/>
            <person name="Sinninghe Damste J.S."/>
        </authorList>
    </citation>
    <scope>NUCLEOTIDE SEQUENCE [LARGE SCALE GENOMIC DNA]</scope>
    <source>
        <strain evidence="12">NIOZ-UU27</strain>
    </source>
</reference>
<evidence type="ECO:0000259" key="10">
    <source>
        <dbReference type="Pfam" id="PF02558"/>
    </source>
</evidence>
<dbReference type="InterPro" id="IPR013332">
    <property type="entry name" value="KPR_N"/>
</dbReference>
<keyword evidence="9" id="KW-0566">Pantothenate biosynthesis</keyword>
<dbReference type="SUPFAM" id="SSF51735">
    <property type="entry name" value="NAD(P)-binding Rossmann-fold domains"/>
    <property type="match status" value="1"/>
</dbReference>
<comment type="caution">
    <text evidence="12">The sequence shown here is derived from an EMBL/GenBank/DDBJ whole genome shotgun (WGS) entry which is preliminary data.</text>
</comment>
<organism evidence="12 13">
    <name type="scientific">Candidatus Desulfacyla euxinica</name>
    <dbReference type="NCBI Taxonomy" id="2841693"/>
    <lineage>
        <taxon>Bacteria</taxon>
        <taxon>Deltaproteobacteria</taxon>
        <taxon>Candidatus Desulfacyla</taxon>
    </lineage>
</organism>
<comment type="pathway">
    <text evidence="1 9">Cofactor biosynthesis; (R)-pantothenate biosynthesis; (R)-pantoate from 3-methyl-2-oxobutanoate: step 2/2.</text>
</comment>
<evidence type="ECO:0000256" key="8">
    <source>
        <dbReference type="ARBA" id="ARBA00048793"/>
    </source>
</evidence>
<comment type="catalytic activity">
    <reaction evidence="8 9">
        <text>(R)-pantoate + NADP(+) = 2-dehydropantoate + NADPH + H(+)</text>
        <dbReference type="Rhea" id="RHEA:16233"/>
        <dbReference type="ChEBI" id="CHEBI:11561"/>
        <dbReference type="ChEBI" id="CHEBI:15378"/>
        <dbReference type="ChEBI" id="CHEBI:15980"/>
        <dbReference type="ChEBI" id="CHEBI:57783"/>
        <dbReference type="ChEBI" id="CHEBI:58349"/>
        <dbReference type="EC" id="1.1.1.169"/>
    </reaction>
</comment>
<dbReference type="UniPathway" id="UPA00028">
    <property type="reaction ID" value="UER00004"/>
</dbReference>
<dbReference type="FunFam" id="1.10.1040.10:FF:000017">
    <property type="entry name" value="2-dehydropantoate 2-reductase"/>
    <property type="match status" value="1"/>
</dbReference>
<dbReference type="Gene3D" id="1.10.1040.10">
    <property type="entry name" value="N-(1-d-carboxylethyl)-l-norvaline Dehydrogenase, domain 2"/>
    <property type="match status" value="1"/>
</dbReference>
<dbReference type="PANTHER" id="PTHR43765:SF2">
    <property type="entry name" value="2-DEHYDROPANTOATE 2-REDUCTASE"/>
    <property type="match status" value="1"/>
</dbReference>
<dbReference type="InterPro" id="IPR008927">
    <property type="entry name" value="6-PGluconate_DH-like_C_sf"/>
</dbReference>
<keyword evidence="5 9" id="KW-0521">NADP</keyword>
<dbReference type="EMBL" id="JACNJD010000136">
    <property type="protein sequence ID" value="MBC8176444.1"/>
    <property type="molecule type" value="Genomic_DNA"/>
</dbReference>
<dbReference type="GO" id="GO:0008677">
    <property type="term" value="F:2-dehydropantoate 2-reductase activity"/>
    <property type="evidence" value="ECO:0007669"/>
    <property type="project" value="UniProtKB-EC"/>
</dbReference>